<organism evidence="6 7">
    <name type="scientific">Tetranychus urticae</name>
    <name type="common">Two-spotted spider mite</name>
    <dbReference type="NCBI Taxonomy" id="32264"/>
    <lineage>
        <taxon>Eukaryota</taxon>
        <taxon>Metazoa</taxon>
        <taxon>Ecdysozoa</taxon>
        <taxon>Arthropoda</taxon>
        <taxon>Chelicerata</taxon>
        <taxon>Arachnida</taxon>
        <taxon>Acari</taxon>
        <taxon>Acariformes</taxon>
        <taxon>Trombidiformes</taxon>
        <taxon>Prostigmata</taxon>
        <taxon>Eleutherengona</taxon>
        <taxon>Raphignathae</taxon>
        <taxon>Tetranychoidea</taxon>
        <taxon>Tetranychidae</taxon>
        <taxon>Tetranychus</taxon>
    </lineage>
</organism>
<dbReference type="Pfam" id="PF00567">
    <property type="entry name" value="TUDOR"/>
    <property type="match status" value="3"/>
</dbReference>
<evidence type="ECO:0000256" key="4">
    <source>
        <dbReference type="SAM" id="MobiDB-lite"/>
    </source>
</evidence>
<evidence type="ECO:0000256" key="1">
    <source>
        <dbReference type="ARBA" id="ARBA00022723"/>
    </source>
</evidence>
<keyword evidence="1" id="KW-0479">Metal-binding</keyword>
<sequence length="1595" mass="183622">MFLCARKRCRNRCLPGDDAFDIKDYPDHFNIHYILYCGHTLCEHCLYMTVQNGERSYQCDQCGEYTNLSARAFASIKSSHLSSSKRLNRLNGDCAQEIPLDAYSLGLAFNQGRITASPVEPTVNLEDLNRPAMEENFKYSKDPRDEENAVLKSTIPKARRNMIIPLIHTMHHSLFTHAECGHSLKVLGNMERKLSKEFYLAKMRLREKFHILHSLLQLEELRGITLFESNYKKRKEEYADVEKSLCALRREINETFKLEHNTLETLTKKRNLLKEAIAKPSRISWRQYEVNDDFNFEIDEYLANSIKNCLTLDTTERDSSLTLVHVDPESSGKCDPVPLFRTTSMCSSLGTTDEDTSPEKSSNNEAACSRANIANSIVGFEEEIVKLSKVLSPELFYCTLWNNPEKIAEMNRHIEAWCTNVFTHPPPPGTLKVGGYIFIFSEDRQIWCRAKLLSLNNNSEPANSRKNKLASKNLVTSAYNLYTSRSVNAELLDLGGVERVPYTKIRLPFDEVFDLEKYPPLAIKCCIFGVKPRGDEWTELAITAVREFCGDRKLLMMIKAIVGDLKKVDIYQHEHDRLAYNNASLREVLVFSRHARVQLNEADIIRYNVPTELDFRKPELISIAKTESVLVTEIQSPDLFYVTLYSNQQAFHDLHEKLKIYFDLPEEPYILYCPEKNQPCVALNDRTFYRALIKKVLECDKVEVEFVDFGHTAVVETKNLRIIREEFLKKPIFAIACKLGDVAPIGGFKWSPESVENFKDLIFGEPSGNSHIFNLSVLSYESNGKHVINLRRYTGTEYISINCALVSLKCAVSTGPLTENSSEEMAIPQLQVTKLHDRIFKYLKDFDVCGYKILRELVARNREAKSSKIDSFIKMRISHWISPDKFYVQLTSPEVRSYFVCYENKLADDYTSRIDEQVSLIQDELEVNEPVIFAIREKCSCTWRRGIILKRNPTDDDENEQHMIKQDNPETIYTVHSRDFGFELEVPRKYIWKLPFDSPFLKDGDFCLKCHLHDLVAAGGGSWTKSAIEIFGEYIEKYQDQYLHIPEKYLPSDPPESVGVDVYGKEIYIENALAPVKVKHHSFRNLLVNRGIAVPTRMMSLSDIEDNPDSDGGNEEPPNRSLMPSPKKDSVLSYIRSERANVRRQMGHVTIQFYKDPERPTTESFVGIPTDVHKGMKIWFRIQRIDGFQPVNIINRSIARALRDQEELLPFSGEPLNGRACTAFFEYDKTWNRAEILYAKDNDNFFVRFVDYGNETSVSREQMSNQVFHPEIPKLALYAILANCKPAINEKEDDRLVKAIGAKIVDLSCVFNWENYQSLRDLKVSILTENGEDLKTLLLNENLVIDEASACEFVPPVMRNLIERISVCGFKLPKMDFKKKVYYPVRITGNFRQNCTLFQVKPIANPCDETDSAINAKVKDYLASLEVLRSEIETFDSLKEYKINDIVAAKYSDYQWYRGIVVETVSTIFGKEYRVLFVDIGFSAVVEREKMKRLPYKFIQTPEIFALPAIVVDIKPKNGVFNALLCDKMDRQVSKHEKATLIRVVNDSIPYEIEVFTADPENKRNPKDSLWEPLFETQDFIKIEPASPEIIEDIK</sequence>
<reference evidence="6" key="2">
    <citation type="submission" date="2015-06" db="UniProtKB">
        <authorList>
            <consortium name="EnsemblMetazoa"/>
        </authorList>
    </citation>
    <scope>IDENTIFICATION</scope>
</reference>
<evidence type="ECO:0000259" key="5">
    <source>
        <dbReference type="PROSITE" id="PS50304"/>
    </source>
</evidence>
<dbReference type="GO" id="GO:0005737">
    <property type="term" value="C:cytoplasm"/>
    <property type="evidence" value="ECO:0007669"/>
    <property type="project" value="UniProtKB-ARBA"/>
</dbReference>
<protein>
    <recommendedName>
        <fullName evidence="5">Tudor domain-containing protein</fullName>
    </recommendedName>
</protein>
<dbReference type="Proteomes" id="UP000015104">
    <property type="component" value="Unassembled WGS sequence"/>
</dbReference>
<dbReference type="Gene3D" id="2.30.30.140">
    <property type="match status" value="4"/>
</dbReference>
<dbReference type="eggNOG" id="KOG2039">
    <property type="taxonomic scope" value="Eukaryota"/>
</dbReference>
<keyword evidence="2" id="KW-0863">Zinc-finger</keyword>
<evidence type="ECO:0000256" key="2">
    <source>
        <dbReference type="ARBA" id="ARBA00022771"/>
    </source>
</evidence>
<feature type="region of interest" description="Disordered" evidence="4">
    <location>
        <begin position="1102"/>
        <end position="1130"/>
    </location>
</feature>
<dbReference type="HOGENOM" id="CLU_245645_0_0_1"/>
<dbReference type="EnsemblMetazoa" id="tetur10g02830.1">
    <property type="protein sequence ID" value="tetur10g02830.1"/>
    <property type="gene ID" value="tetur10g02830"/>
</dbReference>
<dbReference type="KEGG" id="tut:107363531"/>
<evidence type="ECO:0000313" key="6">
    <source>
        <dbReference type="EnsemblMetazoa" id="tetur10g02830.1"/>
    </source>
</evidence>
<keyword evidence="7" id="KW-1185">Reference proteome</keyword>
<keyword evidence="3" id="KW-0862">Zinc</keyword>
<evidence type="ECO:0000256" key="3">
    <source>
        <dbReference type="ARBA" id="ARBA00022833"/>
    </source>
</evidence>
<accession>T1KFE5</accession>
<proteinExistence type="predicted"/>
<feature type="domain" description="Tudor" evidence="5">
    <location>
        <begin position="673"/>
        <end position="730"/>
    </location>
</feature>
<dbReference type="InterPro" id="IPR035437">
    <property type="entry name" value="SNase_OB-fold_sf"/>
</dbReference>
<dbReference type="InterPro" id="IPR002999">
    <property type="entry name" value="Tudor"/>
</dbReference>
<feature type="compositionally biased region" description="Acidic residues" evidence="4">
    <location>
        <begin position="1103"/>
        <end position="1114"/>
    </location>
</feature>
<dbReference type="GO" id="GO:0008270">
    <property type="term" value="F:zinc ion binding"/>
    <property type="evidence" value="ECO:0007669"/>
    <property type="project" value="UniProtKB-KW"/>
</dbReference>
<name>T1KFE5_TETUR</name>
<feature type="domain" description="Tudor" evidence="5">
    <location>
        <begin position="1440"/>
        <end position="1501"/>
    </location>
</feature>
<evidence type="ECO:0000313" key="7">
    <source>
        <dbReference type="Proteomes" id="UP000015104"/>
    </source>
</evidence>
<dbReference type="Gene3D" id="2.40.50.90">
    <property type="match status" value="3"/>
</dbReference>
<dbReference type="PROSITE" id="PS50304">
    <property type="entry name" value="TUDOR"/>
    <property type="match status" value="3"/>
</dbReference>
<dbReference type="OMA" id="HCAVKVP"/>
<dbReference type="STRING" id="32264.T1KFE5"/>
<dbReference type="EMBL" id="CAEY01000036">
    <property type="status" value="NOT_ANNOTATED_CDS"/>
    <property type="molecule type" value="Genomic_DNA"/>
</dbReference>
<dbReference type="OrthoDB" id="6422834at2759"/>
<dbReference type="SMART" id="SM00333">
    <property type="entry name" value="TUDOR"/>
    <property type="match status" value="3"/>
</dbReference>
<feature type="domain" description="Tudor" evidence="5">
    <location>
        <begin position="1214"/>
        <end position="1273"/>
    </location>
</feature>
<dbReference type="InterPro" id="IPR013083">
    <property type="entry name" value="Znf_RING/FYVE/PHD"/>
</dbReference>
<dbReference type="PROSITE" id="PS00518">
    <property type="entry name" value="ZF_RING_1"/>
    <property type="match status" value="1"/>
</dbReference>
<reference evidence="7" key="1">
    <citation type="submission" date="2011-08" db="EMBL/GenBank/DDBJ databases">
        <authorList>
            <person name="Rombauts S."/>
        </authorList>
    </citation>
    <scope>NUCLEOTIDE SEQUENCE</scope>
    <source>
        <strain evidence="7">London</strain>
    </source>
</reference>
<gene>
    <name evidence="6" type="primary">107363531</name>
</gene>
<dbReference type="InterPro" id="IPR017907">
    <property type="entry name" value="Znf_RING_CS"/>
</dbReference>
<dbReference type="Gene3D" id="3.30.40.10">
    <property type="entry name" value="Zinc/RING finger domain, C3HC4 (zinc finger)"/>
    <property type="match status" value="1"/>
</dbReference>
<dbReference type="PANTHER" id="PTHR16442:SF1">
    <property type="entry name" value="RING FINGER PROTEIN 17"/>
    <property type="match status" value="1"/>
</dbReference>
<dbReference type="PANTHER" id="PTHR16442">
    <property type="entry name" value="RING FINGER PROTEIN 17"/>
    <property type="match status" value="1"/>
</dbReference>
<dbReference type="CDD" id="cd20379">
    <property type="entry name" value="Tudor_dTUD-like"/>
    <property type="match status" value="2"/>
</dbReference>
<dbReference type="SUPFAM" id="SSF63748">
    <property type="entry name" value="Tudor/PWWP/MBT"/>
    <property type="match status" value="4"/>
</dbReference>